<proteinExistence type="predicted"/>
<dbReference type="Proteomes" id="UP000231279">
    <property type="component" value="Unassembled WGS sequence"/>
</dbReference>
<gene>
    <name evidence="1" type="ORF">CDL12_19484</name>
</gene>
<dbReference type="OrthoDB" id="1737196at2759"/>
<comment type="caution">
    <text evidence="1">The sequence shown here is derived from an EMBL/GenBank/DDBJ whole genome shotgun (WGS) entry which is preliminary data.</text>
</comment>
<evidence type="ECO:0000313" key="1">
    <source>
        <dbReference type="EMBL" id="PIN07952.1"/>
    </source>
</evidence>
<organism evidence="1 2">
    <name type="scientific">Handroanthus impetiginosus</name>
    <dbReference type="NCBI Taxonomy" id="429701"/>
    <lineage>
        <taxon>Eukaryota</taxon>
        <taxon>Viridiplantae</taxon>
        <taxon>Streptophyta</taxon>
        <taxon>Embryophyta</taxon>
        <taxon>Tracheophyta</taxon>
        <taxon>Spermatophyta</taxon>
        <taxon>Magnoliopsida</taxon>
        <taxon>eudicotyledons</taxon>
        <taxon>Gunneridae</taxon>
        <taxon>Pentapetalae</taxon>
        <taxon>asterids</taxon>
        <taxon>lamiids</taxon>
        <taxon>Lamiales</taxon>
        <taxon>Bignoniaceae</taxon>
        <taxon>Crescentiina</taxon>
        <taxon>Tabebuia alliance</taxon>
        <taxon>Handroanthus</taxon>
    </lineage>
</organism>
<sequence>MGIYCINQDCLKHNRVAINFESFPSDPGLRNKINDYHPNDQDEIQKWYLQKKPCQPFNHEFPTRNIGGKMQRFNPE</sequence>
<protein>
    <submittedName>
        <fullName evidence="1">Uncharacterized protein</fullName>
    </submittedName>
</protein>
<reference evidence="2" key="1">
    <citation type="journal article" date="2018" name="Gigascience">
        <title>Genome assembly of the Pink Ipe (Handroanthus impetiginosus, Bignoniaceae), a highly valued, ecologically keystone Neotropical timber forest tree.</title>
        <authorList>
            <person name="Silva-Junior O.B."/>
            <person name="Grattapaglia D."/>
            <person name="Novaes E."/>
            <person name="Collevatti R.G."/>
        </authorList>
    </citation>
    <scope>NUCLEOTIDE SEQUENCE [LARGE SCALE GENOMIC DNA]</scope>
    <source>
        <strain evidence="2">cv. UFG-1</strain>
    </source>
</reference>
<keyword evidence="2" id="KW-1185">Reference proteome</keyword>
<dbReference type="STRING" id="429701.A0A2G9GRV8"/>
<dbReference type="AlphaFoldDB" id="A0A2G9GRV8"/>
<name>A0A2G9GRV8_9LAMI</name>
<accession>A0A2G9GRV8</accession>
<evidence type="ECO:0000313" key="2">
    <source>
        <dbReference type="Proteomes" id="UP000231279"/>
    </source>
</evidence>
<dbReference type="EMBL" id="NKXS01003953">
    <property type="protein sequence ID" value="PIN07952.1"/>
    <property type="molecule type" value="Genomic_DNA"/>
</dbReference>